<dbReference type="Gene3D" id="1.10.443.10">
    <property type="entry name" value="Intergrase catalytic core"/>
    <property type="match status" value="1"/>
</dbReference>
<keyword evidence="2" id="KW-0233">DNA recombination</keyword>
<dbReference type="EMBL" id="LAZR01051366">
    <property type="protein sequence ID" value="KKK85313.1"/>
    <property type="molecule type" value="Genomic_DNA"/>
</dbReference>
<reference evidence="4" key="1">
    <citation type="journal article" date="2015" name="Nature">
        <title>Complex archaea that bridge the gap between prokaryotes and eukaryotes.</title>
        <authorList>
            <person name="Spang A."/>
            <person name="Saw J.H."/>
            <person name="Jorgensen S.L."/>
            <person name="Zaremba-Niedzwiedzka K."/>
            <person name="Martijn J."/>
            <person name="Lind A.E."/>
            <person name="van Eijk R."/>
            <person name="Schleper C."/>
            <person name="Guy L."/>
            <person name="Ettema T.J."/>
        </authorList>
    </citation>
    <scope>NUCLEOTIDE SEQUENCE</scope>
</reference>
<name>A0A0F8YV29_9ZZZZ</name>
<evidence type="ECO:0000259" key="3">
    <source>
        <dbReference type="PROSITE" id="PS51898"/>
    </source>
</evidence>
<gene>
    <name evidence="4" type="ORF">LCGC14_2774540</name>
</gene>
<dbReference type="PROSITE" id="PS51898">
    <property type="entry name" value="TYR_RECOMBINASE"/>
    <property type="match status" value="1"/>
</dbReference>
<evidence type="ECO:0000256" key="2">
    <source>
        <dbReference type="ARBA" id="ARBA00023172"/>
    </source>
</evidence>
<organism evidence="4">
    <name type="scientific">marine sediment metagenome</name>
    <dbReference type="NCBI Taxonomy" id="412755"/>
    <lineage>
        <taxon>unclassified sequences</taxon>
        <taxon>metagenomes</taxon>
        <taxon>ecological metagenomes</taxon>
    </lineage>
</organism>
<keyword evidence="1" id="KW-0238">DNA-binding</keyword>
<dbReference type="GO" id="GO:0015074">
    <property type="term" value="P:DNA integration"/>
    <property type="evidence" value="ECO:0007669"/>
    <property type="project" value="InterPro"/>
</dbReference>
<dbReference type="GO" id="GO:0003677">
    <property type="term" value="F:DNA binding"/>
    <property type="evidence" value="ECO:0007669"/>
    <property type="project" value="UniProtKB-KW"/>
</dbReference>
<dbReference type="PANTHER" id="PTHR30349:SF41">
    <property type="entry name" value="INTEGRASE_RECOMBINASE PROTEIN MJ0367-RELATED"/>
    <property type="match status" value="1"/>
</dbReference>
<dbReference type="InterPro" id="IPR002104">
    <property type="entry name" value="Integrase_catalytic"/>
</dbReference>
<comment type="caution">
    <text evidence="4">The sequence shown here is derived from an EMBL/GenBank/DDBJ whole genome shotgun (WGS) entry which is preliminary data.</text>
</comment>
<dbReference type="AlphaFoldDB" id="A0A0F8YV29"/>
<dbReference type="GO" id="GO:0006310">
    <property type="term" value="P:DNA recombination"/>
    <property type="evidence" value="ECO:0007669"/>
    <property type="project" value="UniProtKB-KW"/>
</dbReference>
<evidence type="ECO:0000313" key="4">
    <source>
        <dbReference type="EMBL" id="KKK85313.1"/>
    </source>
</evidence>
<sequence length="305" mass="35584">MKKIDSLKFEEWLVNKQLAPRTVENYMYYYFKFAKDHPILDQESAVKFYSKKANRNSIGKTFLVNFRKFLMENHKSLNISVEELGDLAEMDLSSFKIGKSHKLVLPIAHEDIPLLEKHLSSERLKIQLLLTYSCGLRLGEALKIRFRNFNWNEWGKDMTKYGECRVTGKGGKPGIALVPGSLMNRISHFFQSSVFNPLTENSLLFLKNTVPDEEIKVKSKASSWQRHLSHAGVKAKITKFDEKGNMIKETRVHPHRLRHSYGHYLLNVKKLNLREVQELLRHTSITSTQIYTYIDKEKLKEKLNK</sequence>
<feature type="domain" description="Tyr recombinase" evidence="3">
    <location>
        <begin position="102"/>
        <end position="304"/>
    </location>
</feature>
<protein>
    <recommendedName>
        <fullName evidence="3">Tyr recombinase domain-containing protein</fullName>
    </recommendedName>
</protein>
<dbReference type="InterPro" id="IPR011010">
    <property type="entry name" value="DNA_brk_join_enz"/>
</dbReference>
<dbReference type="Pfam" id="PF00589">
    <property type="entry name" value="Phage_integrase"/>
    <property type="match status" value="1"/>
</dbReference>
<dbReference type="SUPFAM" id="SSF56349">
    <property type="entry name" value="DNA breaking-rejoining enzymes"/>
    <property type="match status" value="1"/>
</dbReference>
<dbReference type="InterPro" id="IPR013762">
    <property type="entry name" value="Integrase-like_cat_sf"/>
</dbReference>
<proteinExistence type="predicted"/>
<dbReference type="PANTHER" id="PTHR30349">
    <property type="entry name" value="PHAGE INTEGRASE-RELATED"/>
    <property type="match status" value="1"/>
</dbReference>
<evidence type="ECO:0000256" key="1">
    <source>
        <dbReference type="ARBA" id="ARBA00023125"/>
    </source>
</evidence>
<accession>A0A0F8YV29</accession>
<dbReference type="InterPro" id="IPR050090">
    <property type="entry name" value="Tyrosine_recombinase_XerCD"/>
</dbReference>